<evidence type="ECO:0000256" key="3">
    <source>
        <dbReference type="ARBA" id="ARBA00022448"/>
    </source>
</evidence>
<dbReference type="PRINTS" id="PR01078">
    <property type="entry name" value="AMINACHANNEL"/>
</dbReference>
<evidence type="ECO:0000256" key="5">
    <source>
        <dbReference type="ARBA" id="ARBA00022692"/>
    </source>
</evidence>
<proteinExistence type="inferred from homology"/>
<dbReference type="AlphaFoldDB" id="A0A9C6WLV0"/>
<evidence type="ECO:0000256" key="12">
    <source>
        <dbReference type="RuleBase" id="RU000679"/>
    </source>
</evidence>
<keyword evidence="10 12" id="KW-0739">Sodium transport</keyword>
<dbReference type="GO" id="GO:0005886">
    <property type="term" value="C:plasma membrane"/>
    <property type="evidence" value="ECO:0007669"/>
    <property type="project" value="TreeGrafter"/>
</dbReference>
<reference evidence="15" key="1">
    <citation type="submission" date="2025-08" db="UniProtKB">
        <authorList>
            <consortium name="RefSeq"/>
        </authorList>
    </citation>
    <scope>IDENTIFICATION</scope>
    <source>
        <tissue evidence="15">Whole organism</tissue>
    </source>
</reference>
<evidence type="ECO:0000256" key="9">
    <source>
        <dbReference type="ARBA" id="ARBA00023136"/>
    </source>
</evidence>
<evidence type="ECO:0000256" key="10">
    <source>
        <dbReference type="ARBA" id="ARBA00023201"/>
    </source>
</evidence>
<keyword evidence="11 12" id="KW-0407">Ion channel</keyword>
<evidence type="ECO:0000256" key="8">
    <source>
        <dbReference type="ARBA" id="ARBA00023065"/>
    </source>
</evidence>
<evidence type="ECO:0000256" key="11">
    <source>
        <dbReference type="ARBA" id="ARBA00023303"/>
    </source>
</evidence>
<dbReference type="RefSeq" id="XP_052120722.1">
    <property type="nucleotide sequence ID" value="XM_052264762.1"/>
</dbReference>
<dbReference type="GO" id="GO:0015280">
    <property type="term" value="F:ligand-gated sodium channel activity"/>
    <property type="evidence" value="ECO:0007669"/>
    <property type="project" value="TreeGrafter"/>
</dbReference>
<keyword evidence="6 13" id="KW-1133">Transmembrane helix</keyword>
<evidence type="ECO:0000256" key="2">
    <source>
        <dbReference type="ARBA" id="ARBA00007193"/>
    </source>
</evidence>
<evidence type="ECO:0000256" key="4">
    <source>
        <dbReference type="ARBA" id="ARBA00022461"/>
    </source>
</evidence>
<accession>A0A9C6WLV0</accession>
<keyword evidence="5 12" id="KW-0812">Transmembrane</keyword>
<dbReference type="PANTHER" id="PTHR11690:SF288">
    <property type="entry name" value="AMILORIDE-SENSITIVE NA+ CHANNEL-RELATED"/>
    <property type="match status" value="1"/>
</dbReference>
<sequence>MLRQVFPTCDHFFHSCMWRGMPFDCCKHFSIRATELGYCYFFRAEEADKMVCAEAFPDHEDQKALCLALQGLTSFGPNSGLRVYLHTNVDPSTVVDDKLSGQSTKITISSSCLATSMNVEGRTLAMPAGKYSLILKEVRTEFSSDLVSLPSEERGCYFEDEWPGSTPQNRKNFPERYSGLECIVMCKRQFVLETCKCLPYPLTLSDPNTVCLLSKTPECITNTSEWISFIRPAPAVPGFRQEEYSHGVMCPLCLPKCASSRFVVDPRMPTTGETTRPKAGEMAQLAQRTMLDVYFPGPNAAVLYTVMRTFSVANLLVTFGGLANLFLGMSYITLLELVILVAKCMWILFVRQWCVRRAGRQPAIPSP</sequence>
<evidence type="ECO:0000313" key="14">
    <source>
        <dbReference type="Proteomes" id="UP000504606"/>
    </source>
</evidence>
<evidence type="ECO:0000256" key="1">
    <source>
        <dbReference type="ARBA" id="ARBA00004141"/>
    </source>
</evidence>
<dbReference type="Gene3D" id="2.60.470.10">
    <property type="entry name" value="Acid-sensing ion channels like domains"/>
    <property type="match status" value="1"/>
</dbReference>
<keyword evidence="8 12" id="KW-0406">Ion transport</keyword>
<dbReference type="Gene3D" id="1.10.287.770">
    <property type="entry name" value="YojJ-like"/>
    <property type="match status" value="1"/>
</dbReference>
<dbReference type="GeneID" id="113204549"/>
<feature type="transmembrane region" description="Helical" evidence="13">
    <location>
        <begin position="329"/>
        <end position="350"/>
    </location>
</feature>
<evidence type="ECO:0000256" key="6">
    <source>
        <dbReference type="ARBA" id="ARBA00022989"/>
    </source>
</evidence>
<organism evidence="14 15">
    <name type="scientific">Frankliniella occidentalis</name>
    <name type="common">Western flower thrips</name>
    <name type="synonym">Euthrips occidentalis</name>
    <dbReference type="NCBI Taxonomy" id="133901"/>
    <lineage>
        <taxon>Eukaryota</taxon>
        <taxon>Metazoa</taxon>
        <taxon>Ecdysozoa</taxon>
        <taxon>Arthropoda</taxon>
        <taxon>Hexapoda</taxon>
        <taxon>Insecta</taxon>
        <taxon>Pterygota</taxon>
        <taxon>Neoptera</taxon>
        <taxon>Paraneoptera</taxon>
        <taxon>Thysanoptera</taxon>
        <taxon>Terebrantia</taxon>
        <taxon>Thripoidea</taxon>
        <taxon>Thripidae</taxon>
        <taxon>Frankliniella</taxon>
    </lineage>
</organism>
<comment type="subcellular location">
    <subcellularLocation>
        <location evidence="1">Membrane</location>
        <topology evidence="1">Multi-pass membrane protein</topology>
    </subcellularLocation>
</comment>
<evidence type="ECO:0000313" key="15">
    <source>
        <dbReference type="RefSeq" id="XP_052120722.1"/>
    </source>
</evidence>
<dbReference type="Proteomes" id="UP000504606">
    <property type="component" value="Unplaced"/>
</dbReference>
<comment type="similarity">
    <text evidence="2 12">Belongs to the amiloride-sensitive sodium channel (TC 1.A.6) family.</text>
</comment>
<keyword evidence="14" id="KW-1185">Reference proteome</keyword>
<dbReference type="Pfam" id="PF00858">
    <property type="entry name" value="ASC"/>
    <property type="match status" value="1"/>
</dbReference>
<keyword evidence="4 12" id="KW-0894">Sodium channel</keyword>
<name>A0A9C6WLV0_FRAOC</name>
<keyword evidence="9 13" id="KW-0472">Membrane</keyword>
<dbReference type="PANTHER" id="PTHR11690">
    <property type="entry name" value="AMILORIDE-SENSITIVE SODIUM CHANNEL-RELATED"/>
    <property type="match status" value="1"/>
</dbReference>
<dbReference type="InterPro" id="IPR001873">
    <property type="entry name" value="ENaC"/>
</dbReference>
<keyword evidence="3 12" id="KW-0813">Transport</keyword>
<evidence type="ECO:0000256" key="13">
    <source>
        <dbReference type="SAM" id="Phobius"/>
    </source>
</evidence>
<keyword evidence="7" id="KW-0915">Sodium</keyword>
<evidence type="ECO:0000256" key="7">
    <source>
        <dbReference type="ARBA" id="ARBA00023053"/>
    </source>
</evidence>
<gene>
    <name evidence="15" type="primary">LOC113204549</name>
</gene>
<protein>
    <submittedName>
        <fullName evidence="15">Pickpocket protein 19-like isoform X1</fullName>
    </submittedName>
</protein>
<dbReference type="OrthoDB" id="5874059at2759"/>